<protein>
    <recommendedName>
        <fullName evidence="3">DUF433 domain-containing protein</fullName>
    </recommendedName>
</protein>
<name>A0A2D0NH16_FLAN2</name>
<dbReference type="Gene3D" id="1.10.10.10">
    <property type="entry name" value="Winged helix-like DNA-binding domain superfamily/Winged helix DNA-binding domain"/>
    <property type="match status" value="1"/>
</dbReference>
<proteinExistence type="predicted"/>
<reference evidence="1 2" key="1">
    <citation type="submission" date="2017-10" db="EMBL/GenBank/DDBJ databases">
        <title>The draft genome sequence of Lewinella nigricans NBRC 102662.</title>
        <authorList>
            <person name="Wang K."/>
        </authorList>
    </citation>
    <scope>NUCLEOTIDE SEQUENCE [LARGE SCALE GENOMIC DNA]</scope>
    <source>
        <strain evidence="1 2">NBRC 102662</strain>
    </source>
</reference>
<dbReference type="InterPro" id="IPR036388">
    <property type="entry name" value="WH-like_DNA-bd_sf"/>
</dbReference>
<dbReference type="Pfam" id="PF04255">
    <property type="entry name" value="DUF433"/>
    <property type="match status" value="1"/>
</dbReference>
<dbReference type="RefSeq" id="WP_099148813.1">
    <property type="nucleotide sequence ID" value="NZ_PDUD01000005.1"/>
</dbReference>
<dbReference type="InterPro" id="IPR009057">
    <property type="entry name" value="Homeodomain-like_sf"/>
</dbReference>
<comment type="caution">
    <text evidence="1">The sequence shown here is derived from an EMBL/GenBank/DDBJ whole genome shotgun (WGS) entry which is preliminary data.</text>
</comment>
<gene>
    <name evidence="1" type="ORF">CRP01_04480</name>
</gene>
<evidence type="ECO:0000313" key="1">
    <source>
        <dbReference type="EMBL" id="PHN07781.1"/>
    </source>
</evidence>
<dbReference type="EMBL" id="PDUD01000005">
    <property type="protein sequence ID" value="PHN07781.1"/>
    <property type="molecule type" value="Genomic_DNA"/>
</dbReference>
<organism evidence="1 2">
    <name type="scientific">Flavilitoribacter nigricans (strain ATCC 23147 / DSM 23189 / NBRC 102662 / NCIMB 1420 / SS-2)</name>
    <name type="common">Lewinella nigricans</name>
    <dbReference type="NCBI Taxonomy" id="1122177"/>
    <lineage>
        <taxon>Bacteria</taxon>
        <taxon>Pseudomonadati</taxon>
        <taxon>Bacteroidota</taxon>
        <taxon>Saprospiria</taxon>
        <taxon>Saprospirales</taxon>
        <taxon>Lewinellaceae</taxon>
        <taxon>Flavilitoribacter</taxon>
    </lineage>
</organism>
<dbReference type="AlphaFoldDB" id="A0A2D0NH16"/>
<dbReference type="SUPFAM" id="SSF46689">
    <property type="entry name" value="Homeodomain-like"/>
    <property type="match status" value="1"/>
</dbReference>
<evidence type="ECO:0000313" key="2">
    <source>
        <dbReference type="Proteomes" id="UP000223913"/>
    </source>
</evidence>
<keyword evidence="2" id="KW-1185">Reference proteome</keyword>
<dbReference type="InterPro" id="IPR007367">
    <property type="entry name" value="DUF433"/>
</dbReference>
<evidence type="ECO:0008006" key="3">
    <source>
        <dbReference type="Google" id="ProtNLM"/>
    </source>
</evidence>
<sequence>MSQSTIEKTSKYLCFPGTQVPLACFLIHLQQGYTVTEFLQDFPSVQKEQVDYFLEILIEEMKKPDSVLSE</sequence>
<dbReference type="OrthoDB" id="9809529at2"/>
<accession>A0A2D0NH16</accession>
<dbReference type="Proteomes" id="UP000223913">
    <property type="component" value="Unassembled WGS sequence"/>
</dbReference>